<dbReference type="PANTHER" id="PTHR48078">
    <property type="entry name" value="THREONINE DEHYDRATASE, MITOCHONDRIAL-RELATED"/>
    <property type="match status" value="1"/>
</dbReference>
<keyword evidence="3" id="KW-0456">Lyase</keyword>
<dbReference type="Pfam" id="PF00291">
    <property type="entry name" value="PALP"/>
    <property type="match status" value="1"/>
</dbReference>
<comment type="cofactor">
    <cofactor evidence="1">
        <name>pyridoxal 5'-phosphate</name>
        <dbReference type="ChEBI" id="CHEBI:597326"/>
    </cofactor>
</comment>
<reference evidence="5 6" key="1">
    <citation type="submission" date="2016-10" db="EMBL/GenBank/DDBJ databases">
        <authorList>
            <person name="Varghese N."/>
            <person name="Submissions S."/>
        </authorList>
    </citation>
    <scope>NUCLEOTIDE SEQUENCE [LARGE SCALE GENOMIC DNA]</scope>
    <source>
        <strain evidence="5 6">DSM 20748</strain>
    </source>
</reference>
<evidence type="ECO:0000256" key="1">
    <source>
        <dbReference type="ARBA" id="ARBA00001933"/>
    </source>
</evidence>
<dbReference type="PANTHER" id="PTHR48078:SF6">
    <property type="entry name" value="L-THREONINE DEHYDRATASE CATABOLIC TDCB"/>
    <property type="match status" value="1"/>
</dbReference>
<dbReference type="Gene3D" id="3.40.50.1100">
    <property type="match status" value="2"/>
</dbReference>
<dbReference type="PROSITE" id="PS00165">
    <property type="entry name" value="DEHYDRATASE_SER_THR"/>
    <property type="match status" value="1"/>
</dbReference>
<evidence type="ECO:0000256" key="2">
    <source>
        <dbReference type="ARBA" id="ARBA00022898"/>
    </source>
</evidence>
<keyword evidence="6" id="KW-1185">Reference proteome</keyword>
<feature type="domain" description="Tryptophan synthase beta chain-like PALP" evidence="4">
    <location>
        <begin position="15"/>
        <end position="300"/>
    </location>
</feature>
<organism evidence="5 6">
    <name type="scientific">Salimicrobium album</name>
    <dbReference type="NCBI Taxonomy" id="50717"/>
    <lineage>
        <taxon>Bacteria</taxon>
        <taxon>Bacillati</taxon>
        <taxon>Bacillota</taxon>
        <taxon>Bacilli</taxon>
        <taxon>Bacillales</taxon>
        <taxon>Bacillaceae</taxon>
        <taxon>Salimicrobium</taxon>
    </lineage>
</organism>
<dbReference type="SUPFAM" id="SSF53686">
    <property type="entry name" value="Tryptophan synthase beta subunit-like PLP-dependent enzymes"/>
    <property type="match status" value="1"/>
</dbReference>
<evidence type="ECO:0000313" key="5">
    <source>
        <dbReference type="EMBL" id="SDX36537.1"/>
    </source>
</evidence>
<evidence type="ECO:0000313" key="6">
    <source>
        <dbReference type="Proteomes" id="UP000198647"/>
    </source>
</evidence>
<dbReference type="CDD" id="cd01562">
    <property type="entry name" value="Thr-dehyd"/>
    <property type="match status" value="1"/>
</dbReference>
<sequence length="311" mass="33304">MQLQQFYRAKQRIDSLIEKTRCIYSDALSKKTGANVYLKLETEQPTGAFKLRGAANKIKGLTELEKAKGVAAFSTGNHGIAVAYVAREEGIPATICISERVPDVKKKRLEELGARVVVTGTSQDEAERYCYSLPDVTVVPPFDDEAVIAGQGTIGLEIIEQCPSVDHVLVPLSGGGLMSGVGTCLKKINGAIKVTGVSVEGGAVMHESIERGGPVTLPEKDTLADSLLGGLGKENTLTYEMTKQVMDESVLVGERQIGNGIKFMLDRHKMLIEGAAASGVGWILEERLPKGENVVILITGNNIGAEILKQL</sequence>
<proteinExistence type="predicted"/>
<accession>A0A1H3B3M1</accession>
<dbReference type="Proteomes" id="UP000198647">
    <property type="component" value="Unassembled WGS sequence"/>
</dbReference>
<name>A0A1H3B3M1_9BACI</name>
<evidence type="ECO:0000259" key="4">
    <source>
        <dbReference type="Pfam" id="PF00291"/>
    </source>
</evidence>
<evidence type="ECO:0000256" key="3">
    <source>
        <dbReference type="ARBA" id="ARBA00023239"/>
    </source>
</evidence>
<dbReference type="InterPro" id="IPR000634">
    <property type="entry name" value="Ser/Thr_deHydtase_PyrdxlP-BS"/>
</dbReference>
<dbReference type="InterPro" id="IPR050147">
    <property type="entry name" value="Ser/Thr_Dehydratase"/>
</dbReference>
<dbReference type="EMBL" id="FNOS01000001">
    <property type="protein sequence ID" value="SDX36537.1"/>
    <property type="molecule type" value="Genomic_DNA"/>
</dbReference>
<comment type="caution">
    <text evidence="5">The sequence shown here is derived from an EMBL/GenBank/DDBJ whole genome shotgun (WGS) entry which is preliminary data.</text>
</comment>
<dbReference type="InterPro" id="IPR036052">
    <property type="entry name" value="TrpB-like_PALP_sf"/>
</dbReference>
<keyword evidence="2" id="KW-0663">Pyridoxal phosphate</keyword>
<dbReference type="RefSeq" id="WP_093105055.1">
    <property type="nucleotide sequence ID" value="NZ_FNOS01000001.1"/>
</dbReference>
<protein>
    <submittedName>
        <fullName evidence="5">Threonine dehydratase</fullName>
    </submittedName>
</protein>
<dbReference type="InterPro" id="IPR001926">
    <property type="entry name" value="TrpB-like_PALP"/>
</dbReference>
<gene>
    <name evidence="5" type="ORF">SAMN04488081_0296</name>
</gene>